<gene>
    <name evidence="1" type="ORF">L1987_33976</name>
</gene>
<organism evidence="1 2">
    <name type="scientific">Smallanthus sonchifolius</name>
    <dbReference type="NCBI Taxonomy" id="185202"/>
    <lineage>
        <taxon>Eukaryota</taxon>
        <taxon>Viridiplantae</taxon>
        <taxon>Streptophyta</taxon>
        <taxon>Embryophyta</taxon>
        <taxon>Tracheophyta</taxon>
        <taxon>Spermatophyta</taxon>
        <taxon>Magnoliopsida</taxon>
        <taxon>eudicotyledons</taxon>
        <taxon>Gunneridae</taxon>
        <taxon>Pentapetalae</taxon>
        <taxon>asterids</taxon>
        <taxon>campanulids</taxon>
        <taxon>Asterales</taxon>
        <taxon>Asteraceae</taxon>
        <taxon>Asteroideae</taxon>
        <taxon>Heliantheae alliance</taxon>
        <taxon>Millerieae</taxon>
        <taxon>Smallanthus</taxon>
    </lineage>
</organism>
<evidence type="ECO:0000313" key="2">
    <source>
        <dbReference type="Proteomes" id="UP001056120"/>
    </source>
</evidence>
<reference evidence="1 2" key="2">
    <citation type="journal article" date="2022" name="Mol. Ecol. Resour.">
        <title>The genomes of chicory, endive, great burdock and yacon provide insights into Asteraceae paleo-polyploidization history and plant inulin production.</title>
        <authorList>
            <person name="Fan W."/>
            <person name="Wang S."/>
            <person name="Wang H."/>
            <person name="Wang A."/>
            <person name="Jiang F."/>
            <person name="Liu H."/>
            <person name="Zhao H."/>
            <person name="Xu D."/>
            <person name="Zhang Y."/>
        </authorList>
    </citation>
    <scope>NUCLEOTIDE SEQUENCE [LARGE SCALE GENOMIC DNA]</scope>
    <source>
        <strain evidence="2">cv. Yunnan</strain>
        <tissue evidence="1">Leaves</tissue>
    </source>
</reference>
<sequence length="95" mass="11049">MHSNLHRQIYVYAPSSLSSLILLHSILILQKFSKCRPLDEHCTEASEEQRLGNNMNLAHEVTHTSKSSSNEYLLLEEKVSIWEEKQKGFKMQLHL</sequence>
<dbReference type="EMBL" id="CM042028">
    <property type="protein sequence ID" value="KAI3798698.1"/>
    <property type="molecule type" value="Genomic_DNA"/>
</dbReference>
<proteinExistence type="predicted"/>
<keyword evidence="2" id="KW-1185">Reference proteome</keyword>
<reference evidence="2" key="1">
    <citation type="journal article" date="2022" name="Mol. Ecol. Resour.">
        <title>The genomes of chicory, endive, great burdock and yacon provide insights into Asteraceae palaeo-polyploidization history and plant inulin production.</title>
        <authorList>
            <person name="Fan W."/>
            <person name="Wang S."/>
            <person name="Wang H."/>
            <person name="Wang A."/>
            <person name="Jiang F."/>
            <person name="Liu H."/>
            <person name="Zhao H."/>
            <person name="Xu D."/>
            <person name="Zhang Y."/>
        </authorList>
    </citation>
    <scope>NUCLEOTIDE SEQUENCE [LARGE SCALE GENOMIC DNA]</scope>
    <source>
        <strain evidence="2">cv. Yunnan</strain>
    </source>
</reference>
<comment type="caution">
    <text evidence="1">The sequence shown here is derived from an EMBL/GenBank/DDBJ whole genome shotgun (WGS) entry which is preliminary data.</text>
</comment>
<name>A0ACB9HRU3_9ASTR</name>
<dbReference type="Proteomes" id="UP001056120">
    <property type="component" value="Linkage Group LG11"/>
</dbReference>
<evidence type="ECO:0000313" key="1">
    <source>
        <dbReference type="EMBL" id="KAI3798698.1"/>
    </source>
</evidence>
<protein>
    <submittedName>
        <fullName evidence="1">Uncharacterized protein</fullName>
    </submittedName>
</protein>
<accession>A0ACB9HRU3</accession>